<dbReference type="EMBL" id="JAPWTJ010002053">
    <property type="protein sequence ID" value="KAJ8968135.1"/>
    <property type="molecule type" value="Genomic_DNA"/>
</dbReference>
<gene>
    <name evidence="4" type="ORF">NQ317_007860</name>
    <name evidence="3" type="ORF">NQ317_017009</name>
</gene>
<proteinExistence type="predicted"/>
<evidence type="ECO:0000313" key="3">
    <source>
        <dbReference type="EMBL" id="KAJ8963579.1"/>
    </source>
</evidence>
<keyword evidence="5" id="KW-1185">Reference proteome</keyword>
<dbReference type="PANTHER" id="PTHR21446:SF12">
    <property type="entry name" value="POTASSIUM CHANNEL TETRAMERIZATION DOMAIN CONTAINING 1"/>
    <property type="match status" value="1"/>
</dbReference>
<comment type="caution">
    <text evidence="3">The sequence shown here is derived from an EMBL/GenBank/DDBJ whole genome shotgun (WGS) entry which is preliminary data.</text>
</comment>
<evidence type="ECO:0000313" key="4">
    <source>
        <dbReference type="EMBL" id="KAJ8968135.1"/>
    </source>
</evidence>
<evidence type="ECO:0000259" key="2">
    <source>
        <dbReference type="PROSITE" id="PS51898"/>
    </source>
</evidence>
<evidence type="ECO:0000313" key="5">
    <source>
        <dbReference type="Proteomes" id="UP001162164"/>
    </source>
</evidence>
<organism evidence="3 5">
    <name type="scientific">Molorchus minor</name>
    <dbReference type="NCBI Taxonomy" id="1323400"/>
    <lineage>
        <taxon>Eukaryota</taxon>
        <taxon>Metazoa</taxon>
        <taxon>Ecdysozoa</taxon>
        <taxon>Arthropoda</taxon>
        <taxon>Hexapoda</taxon>
        <taxon>Insecta</taxon>
        <taxon>Pterygota</taxon>
        <taxon>Neoptera</taxon>
        <taxon>Endopterygota</taxon>
        <taxon>Coleoptera</taxon>
        <taxon>Polyphaga</taxon>
        <taxon>Cucujiformia</taxon>
        <taxon>Chrysomeloidea</taxon>
        <taxon>Cerambycidae</taxon>
        <taxon>Lamiinae</taxon>
        <taxon>Monochamini</taxon>
        <taxon>Molorchus</taxon>
    </lineage>
</organism>
<dbReference type="InterPro" id="IPR011010">
    <property type="entry name" value="DNA_brk_join_enz"/>
</dbReference>
<dbReference type="CDD" id="cd00397">
    <property type="entry name" value="DNA_BRE_C"/>
    <property type="match status" value="1"/>
</dbReference>
<protein>
    <recommendedName>
        <fullName evidence="2">Tyr recombinase domain-containing protein</fullName>
    </recommendedName>
</protein>
<dbReference type="PROSITE" id="PS51898">
    <property type="entry name" value="TYR_RECOMBINASE"/>
    <property type="match status" value="1"/>
</dbReference>
<accession>A0ABQ9IS08</accession>
<dbReference type="InterPro" id="IPR002104">
    <property type="entry name" value="Integrase_catalytic"/>
</dbReference>
<dbReference type="Gene3D" id="1.10.443.10">
    <property type="entry name" value="Intergrase catalytic core"/>
    <property type="match status" value="1"/>
</dbReference>
<dbReference type="InterPro" id="IPR052787">
    <property type="entry name" value="MAVS"/>
</dbReference>
<dbReference type="EMBL" id="JAPWTJ010003031">
    <property type="protein sequence ID" value="KAJ8963579.1"/>
    <property type="molecule type" value="Genomic_DNA"/>
</dbReference>
<keyword evidence="1" id="KW-0233">DNA recombination</keyword>
<dbReference type="InterPro" id="IPR013762">
    <property type="entry name" value="Integrase-like_cat_sf"/>
</dbReference>
<sequence>MSRFGVCSLSTIDKKVKGNVPINTEKAKKTVWNQFTTFCTEREYTLSAETSEAQLANIMKDYAYNMKKMDGEDYKEGTIKTMWNQTAKSLQEKYLNDFDIKINPFSDAAFKTARGARDAKRKALQSIPEKRRASAAALEEKDWDAMTTVWDEETPDGLQKKLFMIISVELAWRGGEGSMASIHHFKAEQRNDGETTGRIEYNPIFSKTTQGGDKKLSDSKWLVENREIPDKCPVRLFQKLREKRDANIKSDRLFLTQNPFWNKVPGARWYKDSPVGQNTISKWVKESAQKAGLDLGNKKITNHSSRATAVSNLAKSGLGEQQIIKITGHANSNSIKPYLQLDQEHHELIVKKLRRSEPTAENAINSINLMPSTSSGTITDNSDLKKTSTNVYNNCIFNCTSLNLN</sequence>
<feature type="domain" description="Tyr recombinase" evidence="2">
    <location>
        <begin position="133"/>
        <end position="351"/>
    </location>
</feature>
<dbReference type="PANTHER" id="PTHR21446">
    <property type="entry name" value="DUF3504 DOMAIN-CONTAINING PROTEIN"/>
    <property type="match status" value="1"/>
</dbReference>
<reference evidence="3" key="1">
    <citation type="journal article" date="2023" name="Insect Mol. Biol.">
        <title>Genome sequencing provides insights into the evolution of gene families encoding plant cell wall-degrading enzymes in longhorned beetles.</title>
        <authorList>
            <person name="Shin N.R."/>
            <person name="Okamura Y."/>
            <person name="Kirsch R."/>
            <person name="Pauchet Y."/>
        </authorList>
    </citation>
    <scope>NUCLEOTIDE SEQUENCE</scope>
    <source>
        <strain evidence="3">MMC_N1</strain>
    </source>
</reference>
<dbReference type="Pfam" id="PF00589">
    <property type="entry name" value="Phage_integrase"/>
    <property type="match status" value="1"/>
</dbReference>
<evidence type="ECO:0000256" key="1">
    <source>
        <dbReference type="ARBA" id="ARBA00023172"/>
    </source>
</evidence>
<dbReference type="SUPFAM" id="SSF56349">
    <property type="entry name" value="DNA breaking-rejoining enzymes"/>
    <property type="match status" value="1"/>
</dbReference>
<name>A0ABQ9IS08_9CUCU</name>
<dbReference type="Proteomes" id="UP001162164">
    <property type="component" value="Unassembled WGS sequence"/>
</dbReference>